<reference evidence="1 2" key="1">
    <citation type="submission" date="2021-06" db="EMBL/GenBank/DDBJ databases">
        <title>Caerostris extrusa draft genome.</title>
        <authorList>
            <person name="Kono N."/>
            <person name="Arakawa K."/>
        </authorList>
    </citation>
    <scope>NUCLEOTIDE SEQUENCE [LARGE SCALE GENOMIC DNA]</scope>
</reference>
<protein>
    <submittedName>
        <fullName evidence="1">Uncharacterized protein</fullName>
    </submittedName>
</protein>
<gene>
    <name evidence="1" type="ORF">CEXT_342961</name>
</gene>
<name>A0AAV4SCR3_CAEEX</name>
<keyword evidence="2" id="KW-1185">Reference proteome</keyword>
<evidence type="ECO:0000313" key="1">
    <source>
        <dbReference type="EMBL" id="GIY31774.1"/>
    </source>
</evidence>
<dbReference type="EMBL" id="BPLR01009425">
    <property type="protein sequence ID" value="GIY31774.1"/>
    <property type="molecule type" value="Genomic_DNA"/>
</dbReference>
<accession>A0AAV4SCR3</accession>
<dbReference type="AlphaFoldDB" id="A0AAV4SCR3"/>
<sequence length="242" mass="27180">MFPAAVARSLWLRRPKPPSRCSEEFYFYLESKMGGIEKERASLVVDEAVDLALRNLIRHSRREAGPKALVSMLEMDAKIVIQKIPSVGLEKSAYIRIVVAVFSIEMEEIQQYCGTKLSHLSEIDPFTEQLFTEIAHSLFHDGITLIKIGFLLSLAKHTIVRNPDKKEFVHEQKRGSEVNFGSGNCKGGQAIFLEKRPDLATDIGCLPGLWKTPRRVLASHNPLEATGCSNRIATARRVNNNH</sequence>
<evidence type="ECO:0000313" key="2">
    <source>
        <dbReference type="Proteomes" id="UP001054945"/>
    </source>
</evidence>
<organism evidence="1 2">
    <name type="scientific">Caerostris extrusa</name>
    <name type="common">Bark spider</name>
    <name type="synonym">Caerostris bankana</name>
    <dbReference type="NCBI Taxonomy" id="172846"/>
    <lineage>
        <taxon>Eukaryota</taxon>
        <taxon>Metazoa</taxon>
        <taxon>Ecdysozoa</taxon>
        <taxon>Arthropoda</taxon>
        <taxon>Chelicerata</taxon>
        <taxon>Arachnida</taxon>
        <taxon>Araneae</taxon>
        <taxon>Araneomorphae</taxon>
        <taxon>Entelegynae</taxon>
        <taxon>Araneoidea</taxon>
        <taxon>Araneidae</taxon>
        <taxon>Caerostris</taxon>
    </lineage>
</organism>
<comment type="caution">
    <text evidence="1">The sequence shown here is derived from an EMBL/GenBank/DDBJ whole genome shotgun (WGS) entry which is preliminary data.</text>
</comment>
<proteinExistence type="predicted"/>
<dbReference type="Proteomes" id="UP001054945">
    <property type="component" value="Unassembled WGS sequence"/>
</dbReference>